<evidence type="ECO:0000313" key="4">
    <source>
        <dbReference type="Proteomes" id="UP000011083"/>
    </source>
</evidence>
<dbReference type="InterPro" id="IPR014729">
    <property type="entry name" value="Rossmann-like_a/b/a_fold"/>
</dbReference>
<evidence type="ECO:0000313" key="3">
    <source>
        <dbReference type="EMBL" id="ELR17459.1"/>
    </source>
</evidence>
<dbReference type="PANTHER" id="PTHR31964">
    <property type="entry name" value="ADENINE NUCLEOTIDE ALPHA HYDROLASES-LIKE SUPERFAMILY PROTEIN"/>
    <property type="match status" value="1"/>
</dbReference>
<dbReference type="InterPro" id="IPR006016">
    <property type="entry name" value="UspA"/>
</dbReference>
<reference evidence="3 4" key="1">
    <citation type="journal article" date="2013" name="Genome Biol.">
        <title>Genome of Acanthamoeba castellanii highlights extensive lateral gene transfer and early evolution of tyrosine kinase signaling.</title>
        <authorList>
            <person name="Clarke M."/>
            <person name="Lohan A.J."/>
            <person name="Liu B."/>
            <person name="Lagkouvardos I."/>
            <person name="Roy S."/>
            <person name="Zafar N."/>
            <person name="Bertelli C."/>
            <person name="Schilde C."/>
            <person name="Kianianmomeni A."/>
            <person name="Burglin T.R."/>
            <person name="Frech C."/>
            <person name="Turcotte B."/>
            <person name="Kopec K.O."/>
            <person name="Synnott J.M."/>
            <person name="Choo C."/>
            <person name="Paponov I."/>
            <person name="Finkler A."/>
            <person name="Soon Heng Tan C."/>
            <person name="Hutchins A.P."/>
            <person name="Weinmeier T."/>
            <person name="Rattei T."/>
            <person name="Chu J.S."/>
            <person name="Gimenez G."/>
            <person name="Irimia M."/>
            <person name="Rigden D.J."/>
            <person name="Fitzpatrick D.A."/>
            <person name="Lorenzo-Morales J."/>
            <person name="Bateman A."/>
            <person name="Chiu C.H."/>
            <person name="Tang P."/>
            <person name="Hegemann P."/>
            <person name="Fromm H."/>
            <person name="Raoult D."/>
            <person name="Greub G."/>
            <person name="Miranda-Saavedra D."/>
            <person name="Chen N."/>
            <person name="Nash P."/>
            <person name="Ginger M.L."/>
            <person name="Horn M."/>
            <person name="Schaap P."/>
            <person name="Caler L."/>
            <person name="Loftus B."/>
        </authorList>
    </citation>
    <scope>NUCLEOTIDE SEQUENCE [LARGE SCALE GENOMIC DNA]</scope>
    <source>
        <strain evidence="3 4">Neff</strain>
    </source>
</reference>
<sequence length="240" mass="27465">MATNEPKEEEEEERGVERRRKEEENESSGIIPLTSSHGRPIERPLDRDEEDEDEAERRAAEKHWERTLDRLKSELVPVTHVVAIDGSPNSDRAFSWAVRSLPRHDRLLLVYGTRKVPMPGLEVTLLERRSADEQRRKQRRKARTLAQHYAHRCEDAGRECYFERLEYWGSGDLAGQICRAADVNGAHTVVAGSRGLGPMQRWMLGSVSTALLHQCHSTVVIARDAPEPEREIQPDPSHRL</sequence>
<evidence type="ECO:0000256" key="1">
    <source>
        <dbReference type="SAM" id="MobiDB-lite"/>
    </source>
</evidence>
<dbReference type="PRINTS" id="PR01438">
    <property type="entry name" value="UNVRSLSTRESS"/>
</dbReference>
<gene>
    <name evidence="3" type="ORF">ACA1_062010</name>
</gene>
<name>L8GW56_ACACF</name>
<dbReference type="SUPFAM" id="SSF52402">
    <property type="entry name" value="Adenine nucleotide alpha hydrolases-like"/>
    <property type="match status" value="1"/>
</dbReference>
<dbReference type="PANTHER" id="PTHR31964:SF113">
    <property type="entry name" value="USPA DOMAIN-CONTAINING PROTEIN"/>
    <property type="match status" value="1"/>
</dbReference>
<dbReference type="OrthoDB" id="843225at2759"/>
<evidence type="ECO:0000259" key="2">
    <source>
        <dbReference type="Pfam" id="PF00582"/>
    </source>
</evidence>
<dbReference type="GeneID" id="14918122"/>
<dbReference type="CDD" id="cd23659">
    <property type="entry name" value="USP_At3g01520-like"/>
    <property type="match status" value="1"/>
</dbReference>
<feature type="region of interest" description="Disordered" evidence="1">
    <location>
        <begin position="1"/>
        <end position="61"/>
    </location>
</feature>
<dbReference type="VEuPathDB" id="AmoebaDB:ACA1_062010"/>
<dbReference type="KEGG" id="acan:ACA1_062010"/>
<dbReference type="Proteomes" id="UP000011083">
    <property type="component" value="Unassembled WGS sequence"/>
</dbReference>
<proteinExistence type="predicted"/>
<keyword evidence="4" id="KW-1185">Reference proteome</keyword>
<dbReference type="EMBL" id="KB007974">
    <property type="protein sequence ID" value="ELR17459.1"/>
    <property type="molecule type" value="Genomic_DNA"/>
</dbReference>
<dbReference type="AlphaFoldDB" id="L8GW56"/>
<feature type="domain" description="UspA" evidence="2">
    <location>
        <begin position="81"/>
        <end position="223"/>
    </location>
</feature>
<organism evidence="3 4">
    <name type="scientific">Acanthamoeba castellanii (strain ATCC 30010 / Neff)</name>
    <dbReference type="NCBI Taxonomy" id="1257118"/>
    <lineage>
        <taxon>Eukaryota</taxon>
        <taxon>Amoebozoa</taxon>
        <taxon>Discosea</taxon>
        <taxon>Longamoebia</taxon>
        <taxon>Centramoebida</taxon>
        <taxon>Acanthamoebidae</taxon>
        <taxon>Acanthamoeba</taxon>
    </lineage>
</organism>
<accession>L8GW56</accession>
<dbReference type="InterPro" id="IPR006015">
    <property type="entry name" value="Universal_stress_UspA"/>
</dbReference>
<dbReference type="Pfam" id="PF00582">
    <property type="entry name" value="Usp"/>
    <property type="match status" value="1"/>
</dbReference>
<dbReference type="RefSeq" id="XP_004339472.1">
    <property type="nucleotide sequence ID" value="XM_004339424.1"/>
</dbReference>
<dbReference type="Gene3D" id="3.40.50.620">
    <property type="entry name" value="HUPs"/>
    <property type="match status" value="1"/>
</dbReference>
<protein>
    <submittedName>
        <fullName evidence="3">Universal stress domain containing protein</fullName>
    </submittedName>
</protein>